<dbReference type="InterPro" id="IPR019307">
    <property type="entry name" value="RNA-bd_AU-1/RNase_E/G"/>
</dbReference>
<dbReference type="OrthoDB" id="9804278at2"/>
<evidence type="ECO:0000313" key="8">
    <source>
        <dbReference type="Proteomes" id="UP000007652"/>
    </source>
</evidence>
<dbReference type="GO" id="GO:0003723">
    <property type="term" value="F:RNA binding"/>
    <property type="evidence" value="ECO:0007669"/>
    <property type="project" value="UniProtKB-KW"/>
</dbReference>
<dbReference type="Proteomes" id="UP000007652">
    <property type="component" value="Unassembled WGS sequence"/>
</dbReference>
<dbReference type="GO" id="GO:0004540">
    <property type="term" value="F:RNA nuclease activity"/>
    <property type="evidence" value="ECO:0007669"/>
    <property type="project" value="InterPro"/>
</dbReference>
<dbReference type="RefSeq" id="WP_008907596.1">
    <property type="nucleotide sequence ID" value="NZ_CAKP01000007.1"/>
</dbReference>
<dbReference type="STRING" id="857293.CAAU_0224"/>
<comment type="cofactor">
    <cofactor evidence="1">
        <name>Mg(2+)</name>
        <dbReference type="ChEBI" id="CHEBI:18420"/>
    </cofactor>
</comment>
<dbReference type="eggNOG" id="COG1530">
    <property type="taxonomic scope" value="Bacteria"/>
</dbReference>
<evidence type="ECO:0000259" key="6">
    <source>
        <dbReference type="SMART" id="SM00316"/>
    </source>
</evidence>
<evidence type="ECO:0000256" key="4">
    <source>
        <dbReference type="ARBA" id="ARBA00022842"/>
    </source>
</evidence>
<keyword evidence="3" id="KW-0378">Hydrolase</keyword>
<name>G0V433_9CLOT</name>
<gene>
    <name evidence="7" type="ORF">CAAU_0224</name>
</gene>
<dbReference type="SUPFAM" id="SSF50249">
    <property type="entry name" value="Nucleic acid-binding proteins"/>
    <property type="match status" value="1"/>
</dbReference>
<dbReference type="SMART" id="SM00316">
    <property type="entry name" value="S1"/>
    <property type="match status" value="1"/>
</dbReference>
<dbReference type="EMBL" id="CAKP01000007">
    <property type="protein sequence ID" value="CCC57873.1"/>
    <property type="molecule type" value="Genomic_DNA"/>
</dbReference>
<evidence type="ECO:0000256" key="5">
    <source>
        <dbReference type="ARBA" id="ARBA00022884"/>
    </source>
</evidence>
<dbReference type="AlphaFoldDB" id="G0V433"/>
<dbReference type="Gene3D" id="2.40.50.140">
    <property type="entry name" value="Nucleic acid-binding proteins"/>
    <property type="match status" value="1"/>
</dbReference>
<dbReference type="GO" id="GO:0016787">
    <property type="term" value="F:hydrolase activity"/>
    <property type="evidence" value="ECO:0007669"/>
    <property type="project" value="UniProtKB-KW"/>
</dbReference>
<keyword evidence="4" id="KW-0460">Magnesium</keyword>
<organism evidence="7 8">
    <name type="scientific">Caloramator australicus RC3</name>
    <dbReference type="NCBI Taxonomy" id="857293"/>
    <lineage>
        <taxon>Bacteria</taxon>
        <taxon>Bacillati</taxon>
        <taxon>Bacillota</taxon>
        <taxon>Clostridia</taxon>
        <taxon>Eubacteriales</taxon>
        <taxon>Clostridiaceae</taxon>
        <taxon>Caloramator</taxon>
    </lineage>
</organism>
<keyword evidence="8" id="KW-1185">Reference proteome</keyword>
<evidence type="ECO:0000313" key="7">
    <source>
        <dbReference type="EMBL" id="CCC57873.1"/>
    </source>
</evidence>
<dbReference type="InterPro" id="IPR004659">
    <property type="entry name" value="RNase_E/G"/>
</dbReference>
<proteinExistence type="predicted"/>
<reference evidence="7 8" key="1">
    <citation type="journal article" date="2011" name="J. Bacteriol.">
        <title>Draft genome sequence of Caloramator australicus strain RC3T, a thermoanaerobe from the Great Artesian Basin of Australia.</title>
        <authorList>
            <person name="Ogg C.D."/>
            <person name="Patel B.K.C."/>
        </authorList>
    </citation>
    <scope>NUCLEOTIDE SEQUENCE [LARGE SCALE GENOMIC DNA]</scope>
    <source>
        <strain evidence="7 8">RC3</strain>
    </source>
</reference>
<dbReference type="GO" id="GO:0006364">
    <property type="term" value="P:rRNA processing"/>
    <property type="evidence" value="ECO:0007669"/>
    <property type="project" value="TreeGrafter"/>
</dbReference>
<evidence type="ECO:0000256" key="1">
    <source>
        <dbReference type="ARBA" id="ARBA00001946"/>
    </source>
</evidence>
<dbReference type="PANTHER" id="PTHR30001:SF0">
    <property type="entry name" value="RIBONUCLEASE G"/>
    <property type="match status" value="1"/>
</dbReference>
<dbReference type="InterPro" id="IPR012340">
    <property type="entry name" value="NA-bd_OB-fold"/>
</dbReference>
<dbReference type="Pfam" id="PF10150">
    <property type="entry name" value="RNase_E_G"/>
    <property type="match status" value="1"/>
</dbReference>
<dbReference type="GO" id="GO:0005737">
    <property type="term" value="C:cytoplasm"/>
    <property type="evidence" value="ECO:0007669"/>
    <property type="project" value="TreeGrafter"/>
</dbReference>
<protein>
    <submittedName>
        <fullName evidence="7">Ribonuclease E and G</fullName>
    </submittedName>
</protein>
<dbReference type="GO" id="GO:0046872">
    <property type="term" value="F:metal ion binding"/>
    <property type="evidence" value="ECO:0007669"/>
    <property type="project" value="UniProtKB-KW"/>
</dbReference>
<dbReference type="PANTHER" id="PTHR30001">
    <property type="entry name" value="RIBONUCLEASE"/>
    <property type="match status" value="1"/>
</dbReference>
<keyword evidence="2" id="KW-0479">Metal-binding</keyword>
<evidence type="ECO:0000256" key="2">
    <source>
        <dbReference type="ARBA" id="ARBA00022723"/>
    </source>
</evidence>
<evidence type="ECO:0000256" key="3">
    <source>
        <dbReference type="ARBA" id="ARBA00022801"/>
    </source>
</evidence>
<dbReference type="InterPro" id="IPR003029">
    <property type="entry name" value="S1_domain"/>
</dbReference>
<feature type="domain" description="S1 motif" evidence="6">
    <location>
        <begin position="36"/>
        <end position="100"/>
    </location>
</feature>
<keyword evidence="5" id="KW-0694">RNA-binding</keyword>
<comment type="caution">
    <text evidence="7">The sequence shown here is derived from an EMBL/GenBank/DDBJ whole genome shotgun (WGS) entry which is preliminary data.</text>
</comment>
<sequence length="440" mass="51593">MKKIFVDTGITQNRFLVFEDEELIDIYIEDISYKKLEGNIYKARVENINAYLNIAFLNIGEVKNAFIDLKEAPNLKIGDEIIVQIKRDSEGKKAHKASSRILFPGKKLHLLVDIKDIKSPNKEIYMKVKSLFENNIKENYGVLVEAEDFNTEELINEYHSLIEKWENIKDKANYIKAPYLLMKSKDYISKLIDEHINGSECIELYFSKEKDKALFQKYIDVINFNVSIDIINTIDNSILDTMKRKHFLIGEANIVMDEVEAFTIIDVNSGNIDYHNAEIKSLMEFNKLAAQRIFRLLKLRNTGGIIFIDFVDVENKQKQELLNFIMELSKNDSNISRIYGWTKLGVLELARARKGKKLKELIYYDYYKEILNPSYVLKLIENKCLYNKEKFLKKEFVVSIPQTTFELSEKIGFKDKLKKELDIELKFLIEPNIINYEFKN</sequence>
<accession>G0V433</accession>